<evidence type="ECO:0008006" key="3">
    <source>
        <dbReference type="Google" id="ProtNLM"/>
    </source>
</evidence>
<sequence>MTESSRFFTQTSMVFYQPVDEIWLALVDMHSYWKWNPILKDVRLPNGLLYCDPIIAKYSIFTGESEKKGRINKVEDHSMIGFSFYRYHHKLCSENWQIELKETADGATEVSLQIGYSGWFSASTWQHESVAMNVACDVFLHALKQKLEEE</sequence>
<dbReference type="Proteomes" id="UP001149719">
    <property type="component" value="Unassembled WGS sequence"/>
</dbReference>
<accession>A0ABT4JZ54</accession>
<evidence type="ECO:0000313" key="2">
    <source>
        <dbReference type="Proteomes" id="UP001149719"/>
    </source>
</evidence>
<name>A0ABT4JZ54_9GAMM</name>
<organism evidence="1 2">
    <name type="scientific">Marinomonas phaeophyticola</name>
    <dbReference type="NCBI Taxonomy" id="3004091"/>
    <lineage>
        <taxon>Bacteria</taxon>
        <taxon>Pseudomonadati</taxon>
        <taxon>Pseudomonadota</taxon>
        <taxon>Gammaproteobacteria</taxon>
        <taxon>Oceanospirillales</taxon>
        <taxon>Oceanospirillaceae</taxon>
        <taxon>Marinomonas</taxon>
    </lineage>
</organism>
<dbReference type="RefSeq" id="WP_269127633.1">
    <property type="nucleotide sequence ID" value="NZ_JAPUBN010000021.1"/>
</dbReference>
<evidence type="ECO:0000313" key="1">
    <source>
        <dbReference type="EMBL" id="MCZ2723510.1"/>
    </source>
</evidence>
<proteinExistence type="predicted"/>
<reference evidence="1" key="1">
    <citation type="submission" date="2022-12" db="EMBL/GenBank/DDBJ databases">
        <title>Marinomonas 15G1-11 sp. nov, isolated from marine algae.</title>
        <authorList>
            <person name="Butt M."/>
            <person name="Choi D.G."/>
            <person name="Kim J.M."/>
            <person name="Lee J.K."/>
            <person name="Baek J.H."/>
            <person name="Jeon C.O."/>
        </authorList>
    </citation>
    <scope>NUCLEOTIDE SEQUENCE</scope>
    <source>
        <strain evidence="1">15G1-11</strain>
    </source>
</reference>
<comment type="caution">
    <text evidence="1">The sequence shown here is derived from an EMBL/GenBank/DDBJ whole genome shotgun (WGS) entry which is preliminary data.</text>
</comment>
<protein>
    <recommendedName>
        <fullName evidence="3">SRPBCC domain-containing protein</fullName>
    </recommendedName>
</protein>
<dbReference type="EMBL" id="JAPUBN010000021">
    <property type="protein sequence ID" value="MCZ2723510.1"/>
    <property type="molecule type" value="Genomic_DNA"/>
</dbReference>
<gene>
    <name evidence="1" type="ORF">O1D97_18295</name>
</gene>
<dbReference type="SUPFAM" id="SSF55961">
    <property type="entry name" value="Bet v1-like"/>
    <property type="match status" value="1"/>
</dbReference>
<keyword evidence="2" id="KW-1185">Reference proteome</keyword>